<evidence type="ECO:0000313" key="2">
    <source>
        <dbReference type="EMBL" id="KIO71986.1"/>
    </source>
</evidence>
<dbReference type="PATRIC" id="fig|35841.6.peg.2691"/>
<dbReference type="Proteomes" id="UP000040576">
    <property type="component" value="Unassembled WGS sequence"/>
</dbReference>
<name>A0A090J1Y9_9BACI</name>
<dbReference type="AlphaFoldDB" id="A0A090J1Y9"/>
<accession>A0A090J1Y9</accession>
<dbReference type="RefSeq" id="WP_034772451.1">
    <property type="nucleotide sequence ID" value="NZ_CCRF01000083.1"/>
</dbReference>
<dbReference type="GeneID" id="92962258"/>
<organism evidence="1 4">
    <name type="scientific">Caldibacillus thermoamylovorans</name>
    <dbReference type="NCBI Taxonomy" id="35841"/>
    <lineage>
        <taxon>Bacteria</taxon>
        <taxon>Bacillati</taxon>
        <taxon>Bacillota</taxon>
        <taxon>Bacilli</taxon>
        <taxon>Bacillales</taxon>
        <taxon>Bacillaceae</taxon>
        <taxon>Caldibacillus</taxon>
    </lineage>
</organism>
<evidence type="ECO:0000313" key="4">
    <source>
        <dbReference type="Proteomes" id="UP000040576"/>
    </source>
</evidence>
<evidence type="ECO:0000313" key="1">
    <source>
        <dbReference type="EMBL" id="CEE02693.1"/>
    </source>
</evidence>
<protein>
    <submittedName>
        <fullName evidence="1">Uncharacterized protein</fullName>
    </submittedName>
</protein>
<proteinExistence type="predicted"/>
<dbReference type="EMBL" id="CCRF01000083">
    <property type="protein sequence ID" value="CEE02693.1"/>
    <property type="molecule type" value="Genomic_DNA"/>
</dbReference>
<dbReference type="Proteomes" id="UP000032076">
    <property type="component" value="Unassembled WGS sequence"/>
</dbReference>
<reference evidence="2 3" key="2">
    <citation type="submission" date="2015-01" db="EMBL/GenBank/DDBJ databases">
        <title>Draft Genome Sequences of Four Bacillus thermoamylovorans Strains, Isolated From Food Products.</title>
        <authorList>
            <person name="Krawcyk A.O."/>
            <person name="Berendsen E.M."/>
            <person name="Eijlander R.T."/>
            <person name="de Jong A."/>
            <person name="Wells-Bennik M."/>
            <person name="Kuipers O.P."/>
        </authorList>
    </citation>
    <scope>NUCLEOTIDE SEQUENCE [LARGE SCALE GENOMIC DNA]</scope>
    <source>
        <strain evidence="2 3">B4167</strain>
    </source>
</reference>
<sequence>MRKTNGSYSSLRGEHRGTFRVKKAERITLLLGVHKNAVSKKTNESILPVMNEWYQTWLDFFIAISFSFYK</sequence>
<dbReference type="EMBL" id="JXLU01000104">
    <property type="protein sequence ID" value="KIO71986.1"/>
    <property type="molecule type" value="Genomic_DNA"/>
</dbReference>
<reference evidence="1 4" key="1">
    <citation type="submission" date="2014-07" db="EMBL/GenBank/DDBJ databases">
        <authorList>
            <person name="Wibberg Daniel"/>
        </authorList>
    </citation>
    <scope>NUCLEOTIDE SEQUENCE [LARGE SCALE GENOMIC DNA]</scope>
</reference>
<gene>
    <name evidence="2" type="ORF">B4167_3168</name>
    <name evidence="1" type="ORF">BT1A1_2903</name>
</gene>
<evidence type="ECO:0000313" key="3">
    <source>
        <dbReference type="Proteomes" id="UP000032076"/>
    </source>
</evidence>
<keyword evidence="4" id="KW-1185">Reference proteome</keyword>